<dbReference type="SUPFAM" id="SSF52540">
    <property type="entry name" value="P-loop containing nucleoside triphosphate hydrolases"/>
    <property type="match status" value="1"/>
</dbReference>
<organism evidence="1 3">
    <name type="scientific">Ardenticatena maritima</name>
    <dbReference type="NCBI Taxonomy" id="872965"/>
    <lineage>
        <taxon>Bacteria</taxon>
        <taxon>Bacillati</taxon>
        <taxon>Chloroflexota</taxon>
        <taxon>Ardenticatenia</taxon>
        <taxon>Ardenticatenales</taxon>
        <taxon>Ardenticatenaceae</taxon>
        <taxon>Ardenticatena</taxon>
    </lineage>
</organism>
<accession>A0A0M9UBV3</accession>
<evidence type="ECO:0008006" key="5">
    <source>
        <dbReference type="Google" id="ProtNLM"/>
    </source>
</evidence>
<dbReference type="EMBL" id="BBZA01000038">
    <property type="protein sequence ID" value="GAP62260.1"/>
    <property type="molecule type" value="Genomic_DNA"/>
</dbReference>
<dbReference type="EMBL" id="LGKN01000009">
    <property type="protein sequence ID" value="KPL86455.1"/>
    <property type="molecule type" value="Genomic_DNA"/>
</dbReference>
<dbReference type="OrthoDB" id="9781180at2"/>
<name>A0A0M9UBV3_9CHLR</name>
<evidence type="ECO:0000313" key="4">
    <source>
        <dbReference type="Proteomes" id="UP000050502"/>
    </source>
</evidence>
<dbReference type="Proteomes" id="UP000037784">
    <property type="component" value="Unassembled WGS sequence"/>
</dbReference>
<reference evidence="2 4" key="2">
    <citation type="submission" date="2015-07" db="EMBL/GenBank/DDBJ databases">
        <title>Whole genome sequence of Ardenticatena maritima DSM 23922.</title>
        <authorList>
            <person name="Hemp J."/>
            <person name="Ward L.M."/>
            <person name="Pace L.A."/>
            <person name="Fischer W.W."/>
        </authorList>
    </citation>
    <scope>NUCLEOTIDE SEQUENCE [LARGE SCALE GENOMIC DNA]</scope>
    <source>
        <strain evidence="2 4">110S</strain>
    </source>
</reference>
<reference evidence="3" key="3">
    <citation type="submission" date="2015-08" db="EMBL/GenBank/DDBJ databases">
        <title>Draft Genome Sequence of a Heterotrophic Facultative Anaerobic Bacterium Ardenticatena maritima Strain 110S.</title>
        <authorList>
            <person name="Kawaichi S."/>
            <person name="Yoshida T."/>
            <person name="Sako Y."/>
            <person name="Nakamura R."/>
        </authorList>
    </citation>
    <scope>NUCLEOTIDE SEQUENCE [LARGE SCALE GENOMIC DNA]</scope>
    <source>
        <strain evidence="3">110S</strain>
    </source>
</reference>
<dbReference type="Gene3D" id="3.40.50.300">
    <property type="entry name" value="P-loop containing nucleotide triphosphate hydrolases"/>
    <property type="match status" value="1"/>
</dbReference>
<dbReference type="STRING" id="872965.SE16_14305"/>
<evidence type="ECO:0000313" key="2">
    <source>
        <dbReference type="EMBL" id="KPL86455.1"/>
    </source>
</evidence>
<dbReference type="InterPro" id="IPR027417">
    <property type="entry name" value="P-loop_NTPase"/>
</dbReference>
<dbReference type="RefSeq" id="WP_054492195.1">
    <property type="nucleotide sequence ID" value="NZ_BBZA01000038.1"/>
</dbReference>
<dbReference type="Pfam" id="PF13189">
    <property type="entry name" value="Cytidylate_kin2"/>
    <property type="match status" value="1"/>
</dbReference>
<evidence type="ECO:0000313" key="3">
    <source>
        <dbReference type="Proteomes" id="UP000037784"/>
    </source>
</evidence>
<sequence length="230" mass="25490">MSVITISREWGSLGSHIGQRLAAALGWRYVDRERIYRAARASNVPQSALDELAADTRRPFVEKLLALLHLDPAVPPSSDPVESPPPIGGLFAPLMAPLAPTVEEYVRLIGEVIRAIADEGHVVIVGRGAQIVLAGRDDAFHVRVTAPFPLRVERVRKQLGQPRAVVAKQVRASDEARAEYLRRFYHADWQDPLLYDMVLNTESITIATAVRLIALGWHETVNKQSRQTQG</sequence>
<protein>
    <recommendedName>
        <fullName evidence="5">Cytidylate kinase</fullName>
    </recommendedName>
</protein>
<keyword evidence="3" id="KW-1185">Reference proteome</keyword>
<dbReference type="AlphaFoldDB" id="A0A0M9UBV3"/>
<dbReference type="InParanoid" id="A0A0M9UBV3"/>
<gene>
    <name evidence="1" type="ORF">ARMA_0683</name>
    <name evidence="2" type="ORF">SE16_14305</name>
</gene>
<proteinExistence type="predicted"/>
<dbReference type="Proteomes" id="UP000050502">
    <property type="component" value="Unassembled WGS sequence"/>
</dbReference>
<evidence type="ECO:0000313" key="1">
    <source>
        <dbReference type="EMBL" id="GAP62260.1"/>
    </source>
</evidence>
<comment type="caution">
    <text evidence="1">The sequence shown here is derived from an EMBL/GenBank/DDBJ whole genome shotgun (WGS) entry which is preliminary data.</text>
</comment>
<reference evidence="1 3" key="1">
    <citation type="journal article" date="2015" name="Genome Announc.">
        <title>Draft Genome Sequence of a Heterotrophic Facultative Anaerobic Thermophilic Bacterium, Ardenticatena maritima Strain 110ST.</title>
        <authorList>
            <person name="Kawaichi S."/>
            <person name="Yoshida T."/>
            <person name="Sako Y."/>
            <person name="Nakamura R."/>
        </authorList>
    </citation>
    <scope>NUCLEOTIDE SEQUENCE [LARGE SCALE GENOMIC DNA]</scope>
    <source>
        <strain evidence="1 3">110S</strain>
    </source>
</reference>